<evidence type="ECO:0000313" key="11">
    <source>
        <dbReference type="Proteomes" id="UP000196086"/>
    </source>
</evidence>
<dbReference type="Pfam" id="PF13442">
    <property type="entry name" value="Cytochrome_CBB3"/>
    <property type="match status" value="1"/>
</dbReference>
<dbReference type="GO" id="GO:0046872">
    <property type="term" value="F:metal ion binding"/>
    <property type="evidence" value="ECO:0007669"/>
    <property type="project" value="UniProtKB-KW"/>
</dbReference>
<evidence type="ECO:0000256" key="1">
    <source>
        <dbReference type="ARBA" id="ARBA00022617"/>
    </source>
</evidence>
<dbReference type="STRING" id="1231339.Abci_001_069"/>
<evidence type="ECO:0000256" key="4">
    <source>
        <dbReference type="PROSITE-ProRule" id="PRU00433"/>
    </source>
</evidence>
<dbReference type="PROSITE" id="PS51007">
    <property type="entry name" value="CYTC"/>
    <property type="match status" value="1"/>
</dbReference>
<evidence type="ECO:0000256" key="3">
    <source>
        <dbReference type="ARBA" id="ARBA00023004"/>
    </source>
</evidence>
<evidence type="ECO:0000256" key="2">
    <source>
        <dbReference type="ARBA" id="ARBA00022723"/>
    </source>
</evidence>
<dbReference type="Proteomes" id="UP000196086">
    <property type="component" value="Unassembled WGS sequence"/>
</dbReference>
<dbReference type="GO" id="GO:0009055">
    <property type="term" value="F:electron transfer activity"/>
    <property type="evidence" value="ECO:0007669"/>
    <property type="project" value="InterPro"/>
</dbReference>
<keyword evidence="3 4" id="KW-0408">Iron</keyword>
<keyword evidence="2 4" id="KW-0479">Metal-binding</keyword>
<dbReference type="EMBL" id="BAMV01000001">
    <property type="protein sequence ID" value="GAN59053.1"/>
    <property type="molecule type" value="Genomic_DNA"/>
</dbReference>
<evidence type="ECO:0000259" key="6">
    <source>
        <dbReference type="PROSITE" id="PS51007"/>
    </source>
</evidence>
<keyword evidence="5" id="KW-0732">Signal</keyword>
<comment type="caution">
    <text evidence="9">The sequence shown here is derived from an EMBL/GenBank/DDBJ whole genome shotgun (WGS) entry which is preliminary data.</text>
</comment>
<dbReference type="InterPro" id="IPR051459">
    <property type="entry name" value="Cytochrome_c-type_DH"/>
</dbReference>
<gene>
    <name evidence="7" type="ORF">Abci_001_069</name>
    <name evidence="8" type="ORF">ACI01nite_15190</name>
    <name evidence="9" type="ORF">HK14_04360</name>
</gene>
<accession>A0A1Z5YYS7</accession>
<evidence type="ECO:0000313" key="9">
    <source>
        <dbReference type="EMBL" id="OUJ04519.1"/>
    </source>
</evidence>
<dbReference type="PANTHER" id="PTHR35008">
    <property type="entry name" value="BLL4482 PROTEIN-RELATED"/>
    <property type="match status" value="1"/>
</dbReference>
<dbReference type="InterPro" id="IPR036909">
    <property type="entry name" value="Cyt_c-like_dom_sf"/>
</dbReference>
<dbReference type="EMBL" id="JOMQ01000002">
    <property type="protein sequence ID" value="OUJ04519.1"/>
    <property type="molecule type" value="Genomic_DNA"/>
</dbReference>
<dbReference type="EMBL" id="BJVU01000005">
    <property type="protein sequence ID" value="GEL58917.1"/>
    <property type="molecule type" value="Genomic_DNA"/>
</dbReference>
<sequence length="155" mass="15559">MLKTGLSLLAGGLMACSVLTGSALAASDGAAVYSTNCSVCHQAGGVGMPGQFPALKGRIDKIAATPEGKAYLADVVINGLHGPIQAGGASYVGFMPSFKGLPDDDLAAVLSYLTTLGGTAQTITADDIKAARSKPKKGAEMMAERNALNAAHPIP</sequence>
<dbReference type="PANTHER" id="PTHR35008:SF4">
    <property type="entry name" value="BLL4482 PROTEIN"/>
    <property type="match status" value="1"/>
</dbReference>
<protein>
    <submittedName>
        <fullName evidence="9">Cytochrome C biogenesis protein DsbD</fullName>
    </submittedName>
    <submittedName>
        <fullName evidence="7">Cytochrome c-552 class I</fullName>
    </submittedName>
</protein>
<accession>A0A0D6N0F7</accession>
<dbReference type="Proteomes" id="UP000032671">
    <property type="component" value="Unassembled WGS sequence"/>
</dbReference>
<dbReference type="InterPro" id="IPR009056">
    <property type="entry name" value="Cyt_c-like_dom"/>
</dbReference>
<dbReference type="PROSITE" id="PS51257">
    <property type="entry name" value="PROKAR_LIPOPROTEIN"/>
    <property type="match status" value="1"/>
</dbReference>
<reference evidence="7 10" key="1">
    <citation type="submission" date="2012-11" db="EMBL/GenBank/DDBJ databases">
        <title>Whole genome sequence of Acetobacter cibinongensis 4H-1.</title>
        <authorList>
            <person name="Azuma Y."/>
            <person name="Higashiura N."/>
            <person name="Hirakawa H."/>
            <person name="Matsushita K."/>
        </authorList>
    </citation>
    <scope>NUCLEOTIDE SEQUENCE [LARGE SCALE GENOMIC DNA]</scope>
    <source>
        <strain evidence="7 10">4H-1</strain>
    </source>
</reference>
<dbReference type="OrthoDB" id="70223at2"/>
<keyword evidence="12" id="KW-1185">Reference proteome</keyword>
<dbReference type="Proteomes" id="UP000321891">
    <property type="component" value="Unassembled WGS sequence"/>
</dbReference>
<proteinExistence type="predicted"/>
<dbReference type="GO" id="GO:0020037">
    <property type="term" value="F:heme binding"/>
    <property type="evidence" value="ECO:0007669"/>
    <property type="project" value="InterPro"/>
</dbReference>
<evidence type="ECO:0000313" key="10">
    <source>
        <dbReference type="Proteomes" id="UP000032671"/>
    </source>
</evidence>
<feature type="domain" description="Cytochrome c" evidence="6">
    <location>
        <begin position="24"/>
        <end position="117"/>
    </location>
</feature>
<reference evidence="8 12" key="3">
    <citation type="submission" date="2019-07" db="EMBL/GenBank/DDBJ databases">
        <title>Whole genome shotgun sequence of Acetobacter cibinongensis NBRC 16605.</title>
        <authorList>
            <person name="Hosoyama A."/>
            <person name="Uohara A."/>
            <person name="Ohji S."/>
            <person name="Ichikawa N."/>
        </authorList>
    </citation>
    <scope>NUCLEOTIDE SEQUENCE [LARGE SCALE GENOMIC DNA]</scope>
    <source>
        <strain evidence="8 12">NBRC 16605</strain>
    </source>
</reference>
<reference evidence="9 11" key="2">
    <citation type="submission" date="2014-06" db="EMBL/GenBank/DDBJ databases">
        <authorList>
            <person name="Ju J."/>
            <person name="Zhang J."/>
        </authorList>
    </citation>
    <scope>NUCLEOTIDE SEQUENCE [LARGE SCALE GENOMIC DNA]</scope>
    <source>
        <strain evidence="9 11">DsW_47</strain>
    </source>
</reference>
<evidence type="ECO:0000313" key="12">
    <source>
        <dbReference type="Proteomes" id="UP000321891"/>
    </source>
</evidence>
<dbReference type="Gene3D" id="1.10.760.10">
    <property type="entry name" value="Cytochrome c-like domain"/>
    <property type="match status" value="1"/>
</dbReference>
<evidence type="ECO:0000313" key="7">
    <source>
        <dbReference type="EMBL" id="GAN59053.1"/>
    </source>
</evidence>
<dbReference type="AlphaFoldDB" id="A0A1Z5YYS7"/>
<dbReference type="RefSeq" id="WP_048837155.1">
    <property type="nucleotide sequence ID" value="NZ_BAMV01000001.1"/>
</dbReference>
<feature type="chain" id="PRO_5044568779" evidence="5">
    <location>
        <begin position="26"/>
        <end position="155"/>
    </location>
</feature>
<organism evidence="9 11">
    <name type="scientific">Acetobacter cibinongensis</name>
    <dbReference type="NCBI Taxonomy" id="146475"/>
    <lineage>
        <taxon>Bacteria</taxon>
        <taxon>Pseudomonadati</taxon>
        <taxon>Pseudomonadota</taxon>
        <taxon>Alphaproteobacteria</taxon>
        <taxon>Acetobacterales</taxon>
        <taxon>Acetobacteraceae</taxon>
        <taxon>Acetobacter</taxon>
    </lineage>
</organism>
<evidence type="ECO:0000313" key="8">
    <source>
        <dbReference type="EMBL" id="GEL58917.1"/>
    </source>
</evidence>
<keyword evidence="1 4" id="KW-0349">Heme</keyword>
<dbReference type="SUPFAM" id="SSF46626">
    <property type="entry name" value="Cytochrome c"/>
    <property type="match status" value="1"/>
</dbReference>
<name>A0A1Z5YYS7_9PROT</name>
<evidence type="ECO:0000256" key="5">
    <source>
        <dbReference type="SAM" id="SignalP"/>
    </source>
</evidence>
<feature type="signal peptide" evidence="5">
    <location>
        <begin position="1"/>
        <end position="25"/>
    </location>
</feature>